<dbReference type="AlphaFoldDB" id="A0A6N3A1F8"/>
<protein>
    <submittedName>
        <fullName evidence="1">Uncharacterized protein</fullName>
    </submittedName>
</protein>
<organism evidence="1">
    <name type="scientific">Veillonella ratti</name>
    <dbReference type="NCBI Taxonomy" id="103892"/>
    <lineage>
        <taxon>Bacteria</taxon>
        <taxon>Bacillati</taxon>
        <taxon>Bacillota</taxon>
        <taxon>Negativicutes</taxon>
        <taxon>Veillonellales</taxon>
        <taxon>Veillonellaceae</taxon>
        <taxon>Veillonella</taxon>
    </lineage>
</organism>
<gene>
    <name evidence="1" type="ORF">VRLFYP33_00585</name>
</gene>
<dbReference type="RefSeq" id="WP_021841366.1">
    <property type="nucleotide sequence ID" value="NZ_CACRUX010000021.1"/>
</dbReference>
<sequence>MKRKVELMQLLEKLRTHASEVTKTEGFVPAEIAYTIWDSLVELDDDVELKLSDEECNMMTLVISLAAALENACQLMGAGYEKYAVSVLALSYQLTDALSDFYDLISKH</sequence>
<proteinExistence type="predicted"/>
<name>A0A6N3A1F8_9FIRM</name>
<reference evidence="1" key="1">
    <citation type="submission" date="2019-11" db="EMBL/GenBank/DDBJ databases">
        <authorList>
            <person name="Feng L."/>
        </authorList>
    </citation>
    <scope>NUCLEOTIDE SEQUENCE</scope>
    <source>
        <strain evidence="1">VrattiLFYP33</strain>
    </source>
</reference>
<evidence type="ECO:0000313" key="1">
    <source>
        <dbReference type="EMBL" id="VYT84137.1"/>
    </source>
</evidence>
<dbReference type="EMBL" id="CACRUX010000021">
    <property type="protein sequence ID" value="VYT84137.1"/>
    <property type="molecule type" value="Genomic_DNA"/>
</dbReference>
<accession>A0A6N3A1F8</accession>